<dbReference type="EMBL" id="CP001826">
    <property type="protein sequence ID" value="ACZ42862.1"/>
    <property type="molecule type" value="Genomic_DNA"/>
</dbReference>
<evidence type="ECO:0000313" key="4">
    <source>
        <dbReference type="EMBL" id="ACZ42862.1"/>
    </source>
</evidence>
<dbReference type="HOGENOM" id="CLU_019247_2_1_0"/>
<dbReference type="InterPro" id="IPR006311">
    <property type="entry name" value="TAT_signal"/>
</dbReference>
<dbReference type="PROSITE" id="PS51318">
    <property type="entry name" value="TAT"/>
    <property type="match status" value="1"/>
</dbReference>
<evidence type="ECO:0000313" key="5">
    <source>
        <dbReference type="Proteomes" id="UP000000323"/>
    </source>
</evidence>
<feature type="domain" description="Glycosyl hydrolase-like 10" evidence="3">
    <location>
        <begin position="53"/>
        <end position="371"/>
    </location>
</feature>
<dbReference type="InterPro" id="IPR052177">
    <property type="entry name" value="Divisome_Glycosyl_Hydrolase"/>
</dbReference>
<dbReference type="Gene3D" id="2.60.40.10">
    <property type="entry name" value="Immunoglobulins"/>
    <property type="match status" value="1"/>
</dbReference>
<dbReference type="Proteomes" id="UP000000323">
    <property type="component" value="Chromosome 2"/>
</dbReference>
<dbReference type="KEGG" id="ttr:Tter_1956"/>
<dbReference type="AlphaFoldDB" id="D1CGJ1"/>
<evidence type="ECO:0000256" key="1">
    <source>
        <dbReference type="ARBA" id="ARBA00022729"/>
    </source>
</evidence>
<dbReference type="InterPro" id="IPR017853">
    <property type="entry name" value="GH"/>
</dbReference>
<keyword evidence="1 2" id="KW-0732">Signal</keyword>
<dbReference type="InterPro" id="IPR003790">
    <property type="entry name" value="GHL10"/>
</dbReference>
<accession>D1CGJ1</accession>
<keyword evidence="5" id="KW-1185">Reference proteome</keyword>
<dbReference type="PANTHER" id="PTHR43405">
    <property type="entry name" value="GLYCOSYL HYDROLASE DIGH"/>
    <property type="match status" value="1"/>
</dbReference>
<evidence type="ECO:0000259" key="3">
    <source>
        <dbReference type="Pfam" id="PF02638"/>
    </source>
</evidence>
<feature type="chain" id="PRO_5003022026" description="Glycosyl hydrolase-like 10 domain-containing protein" evidence="2">
    <location>
        <begin position="32"/>
        <end position="534"/>
    </location>
</feature>
<dbReference type="SUPFAM" id="SSF51445">
    <property type="entry name" value="(Trans)glycosidases"/>
    <property type="match status" value="1"/>
</dbReference>
<organism evidence="4 5">
    <name type="scientific">Thermobaculum terrenum (strain ATCC BAA-798 / CCMEE 7001 / YNP1)</name>
    <dbReference type="NCBI Taxonomy" id="525904"/>
    <lineage>
        <taxon>Bacteria</taxon>
        <taxon>Bacillati</taxon>
        <taxon>Chloroflexota</taxon>
        <taxon>Chloroflexia</taxon>
        <taxon>Candidatus Thermobaculales</taxon>
        <taxon>Candidatus Thermobaculaceae</taxon>
        <taxon>Thermobaculum</taxon>
    </lineage>
</organism>
<dbReference type="Pfam" id="PF02638">
    <property type="entry name" value="GHL10"/>
    <property type="match status" value="1"/>
</dbReference>
<dbReference type="eggNOG" id="COG1649">
    <property type="taxonomic scope" value="Bacteria"/>
</dbReference>
<proteinExistence type="predicted"/>
<reference evidence="5" key="1">
    <citation type="journal article" date="2010" name="Stand. Genomic Sci.">
        <title>Complete genome sequence of 'Thermobaculum terrenum' type strain (YNP1).</title>
        <authorList>
            <person name="Kiss H."/>
            <person name="Cleland D."/>
            <person name="Lapidus A."/>
            <person name="Lucas S."/>
            <person name="Glavina Del Rio T."/>
            <person name="Nolan M."/>
            <person name="Tice H."/>
            <person name="Han C."/>
            <person name="Goodwin L."/>
            <person name="Pitluck S."/>
            <person name="Liolios K."/>
            <person name="Ivanova N."/>
            <person name="Mavromatis K."/>
            <person name="Ovchinnikova G."/>
            <person name="Pati A."/>
            <person name="Chen A."/>
            <person name="Palaniappan K."/>
            <person name="Land M."/>
            <person name="Hauser L."/>
            <person name="Chang Y."/>
            <person name="Jeffries C."/>
            <person name="Lu M."/>
            <person name="Brettin T."/>
            <person name="Detter J."/>
            <person name="Goker M."/>
            <person name="Tindall B."/>
            <person name="Beck B."/>
            <person name="McDermott T."/>
            <person name="Woyke T."/>
            <person name="Bristow J."/>
            <person name="Eisen J."/>
            <person name="Markowitz V."/>
            <person name="Hugenholtz P."/>
            <person name="Kyrpides N."/>
            <person name="Klenk H."/>
            <person name="Cheng J."/>
        </authorList>
    </citation>
    <scope>NUCLEOTIDE SEQUENCE [LARGE SCALE GENOMIC DNA]</scope>
    <source>
        <strain evidence="5">ATCC BAA-798 / YNP1</strain>
    </source>
</reference>
<protein>
    <recommendedName>
        <fullName evidence="3">Glycosyl hydrolase-like 10 domain-containing protein</fullName>
    </recommendedName>
</protein>
<feature type="signal peptide" evidence="2">
    <location>
        <begin position="1"/>
        <end position="31"/>
    </location>
</feature>
<sequence length="534" mass="60390">MSTISRRTFIQGAAAGLAALPLLARSRSAVAGTKELVGDGCPDPEGIMPKRQFRGVWIATVSNLDWPSQPGLPAETQKAQLRALLDAAQGMGMNTIVLQIRPTTDAFYPSQLAPWSQYLTGVQGQDPGYDPLAFAIDEAHSRNLELHAWFNPYRVSLQSDLSRLAPNNPARQHPDWVRAYGGQLWFDPGLPEVRQLIEASIVEVVERYDIDAVHFDDYFYPYPSGNNEFPDEATYQQYGAGFASKADWRRHNVNTLVQELSVLIKRTKPWVKLGISPFGIWRNRSTDPLGSDTSGFQSYDGIYADTRLWVKSNWLDYIAPQIYWSFHFAPAAYEALVPWWAQVVEGTNVHLYIGQAAYKIGASTQSPEWSDPDEMPNHLWFNLQYSQVKGDIYFRISNLLANPLGFRDRLEQELYRHPALVPVMPWLGGVAPHHVALTQARRNPQGVELEWRAIPHDNSAAYYAIYRFDSKVRPQDVCAFNDPRQLIATVRRVESSSSQTYVDTSASQGQGYAYYVTALDRLHHESWPSNRRSP</sequence>
<dbReference type="RefSeq" id="WP_012875893.1">
    <property type="nucleotide sequence ID" value="NC_013526.1"/>
</dbReference>
<gene>
    <name evidence="4" type="ordered locus">Tter_1956</name>
</gene>
<name>D1CGJ1_THET1</name>
<dbReference type="InterPro" id="IPR013783">
    <property type="entry name" value="Ig-like_fold"/>
</dbReference>
<dbReference type="OrthoDB" id="9773203at2"/>
<dbReference type="Gene3D" id="3.20.20.80">
    <property type="entry name" value="Glycosidases"/>
    <property type="match status" value="1"/>
</dbReference>
<evidence type="ECO:0000256" key="2">
    <source>
        <dbReference type="SAM" id="SignalP"/>
    </source>
</evidence>
<dbReference type="STRING" id="525904.Tter_1956"/>
<dbReference type="PANTHER" id="PTHR43405:SF1">
    <property type="entry name" value="GLYCOSYL HYDROLASE DIGH"/>
    <property type="match status" value="1"/>
</dbReference>